<sequence>MVEPMSREERDAGNRKVKVGFLLLVTVSPPLITLLGDPTPAQLAVATGGGFLLGLLLVWYLSRLASEFTDGSRRLR</sequence>
<organism evidence="2 3">
    <name type="scientific">Halorubrum glutamatedens</name>
    <dbReference type="NCBI Taxonomy" id="2707018"/>
    <lineage>
        <taxon>Archaea</taxon>
        <taxon>Methanobacteriati</taxon>
        <taxon>Methanobacteriota</taxon>
        <taxon>Stenosarchaea group</taxon>
        <taxon>Halobacteria</taxon>
        <taxon>Halobacteriales</taxon>
        <taxon>Haloferacaceae</taxon>
        <taxon>Halorubrum</taxon>
    </lineage>
</organism>
<evidence type="ECO:0000313" key="3">
    <source>
        <dbReference type="Proteomes" id="UP001596145"/>
    </source>
</evidence>
<protein>
    <submittedName>
        <fullName evidence="2">Uncharacterized protein</fullName>
    </submittedName>
</protein>
<evidence type="ECO:0000313" key="2">
    <source>
        <dbReference type="EMBL" id="MFC5134155.1"/>
    </source>
</evidence>
<gene>
    <name evidence="2" type="ORF">ACFPJA_05405</name>
</gene>
<dbReference type="EMBL" id="JBHSKV010000007">
    <property type="protein sequence ID" value="MFC5134155.1"/>
    <property type="molecule type" value="Genomic_DNA"/>
</dbReference>
<keyword evidence="1" id="KW-1133">Transmembrane helix</keyword>
<evidence type="ECO:0000256" key="1">
    <source>
        <dbReference type="SAM" id="Phobius"/>
    </source>
</evidence>
<feature type="transmembrane region" description="Helical" evidence="1">
    <location>
        <begin position="42"/>
        <end position="61"/>
    </location>
</feature>
<accession>A0ABD5QPQ0</accession>
<comment type="caution">
    <text evidence="2">The sequence shown here is derived from an EMBL/GenBank/DDBJ whole genome shotgun (WGS) entry which is preliminary data.</text>
</comment>
<keyword evidence="1" id="KW-0472">Membrane</keyword>
<reference evidence="2 3" key="1">
    <citation type="journal article" date="2019" name="Int. J. Syst. Evol. Microbiol.">
        <title>The Global Catalogue of Microorganisms (GCM) 10K type strain sequencing project: providing services to taxonomists for standard genome sequencing and annotation.</title>
        <authorList>
            <consortium name="The Broad Institute Genomics Platform"/>
            <consortium name="The Broad Institute Genome Sequencing Center for Infectious Disease"/>
            <person name="Wu L."/>
            <person name="Ma J."/>
        </authorList>
    </citation>
    <scope>NUCLEOTIDE SEQUENCE [LARGE SCALE GENOMIC DNA]</scope>
    <source>
        <strain evidence="2 3">CGMCC 1.16026</strain>
    </source>
</reference>
<name>A0ABD5QPQ0_9EURY</name>
<feature type="transmembrane region" description="Helical" evidence="1">
    <location>
        <begin position="20"/>
        <end position="36"/>
    </location>
</feature>
<keyword evidence="3" id="KW-1185">Reference proteome</keyword>
<dbReference type="RefSeq" id="WP_122104427.1">
    <property type="nucleotide sequence ID" value="NZ_JBHSKV010000007.1"/>
</dbReference>
<dbReference type="Proteomes" id="UP001596145">
    <property type="component" value="Unassembled WGS sequence"/>
</dbReference>
<dbReference type="AlphaFoldDB" id="A0ABD5QPQ0"/>
<proteinExistence type="predicted"/>
<keyword evidence="1" id="KW-0812">Transmembrane</keyword>